<dbReference type="Proteomes" id="UP000011524">
    <property type="component" value="Unassembled WGS sequence"/>
</dbReference>
<evidence type="ECO:0000313" key="3">
    <source>
        <dbReference type="Proteomes" id="UP000011524"/>
    </source>
</evidence>
<comment type="caution">
    <text evidence="2">The sequence shown here is derived from an EMBL/GenBank/DDBJ whole genome shotgun (WGS) entry which is preliminary data.</text>
</comment>
<proteinExistence type="predicted"/>
<accession>M0LG48</accession>
<dbReference type="PATRIC" id="fig|1227453.3.peg.1695"/>
<keyword evidence="1" id="KW-1133">Transmembrane helix</keyword>
<sequence>MPPTISARVDEEKVEELKNLTDADADSEAIRAAVDYAVRERRQHSAYLGIFMTLLFLTFEAYGEISVPRESGPVLLLALVGVYLLPKLMRFYHNWTN</sequence>
<dbReference type="EMBL" id="AOLY01000027">
    <property type="protein sequence ID" value="EMA30970.1"/>
    <property type="molecule type" value="Genomic_DNA"/>
</dbReference>
<organism evidence="2 3">
    <name type="scientific">Haloarcula japonica (strain ATCC 49778 / DSM 6131 / JCM 7785 / NBRC 101032 / NCIMB 13157 / TR-1)</name>
    <dbReference type="NCBI Taxonomy" id="1227453"/>
    <lineage>
        <taxon>Archaea</taxon>
        <taxon>Methanobacteriati</taxon>
        <taxon>Methanobacteriota</taxon>
        <taxon>Stenosarchaea group</taxon>
        <taxon>Halobacteria</taxon>
        <taxon>Halobacteriales</taxon>
        <taxon>Haloarculaceae</taxon>
        <taxon>Haloarcula</taxon>
    </lineage>
</organism>
<dbReference type="STRING" id="1227453.C444_08625"/>
<dbReference type="AlphaFoldDB" id="M0LG48"/>
<evidence type="ECO:0000313" key="2">
    <source>
        <dbReference type="EMBL" id="EMA30970.1"/>
    </source>
</evidence>
<dbReference type="RefSeq" id="WP_004592287.1">
    <property type="nucleotide sequence ID" value="NZ_AOLY01000027.1"/>
</dbReference>
<keyword evidence="3" id="KW-1185">Reference proteome</keyword>
<name>M0LG48_HALJT</name>
<protein>
    <submittedName>
        <fullName evidence="2">Uncharacterized protein</fullName>
    </submittedName>
</protein>
<feature type="transmembrane region" description="Helical" evidence="1">
    <location>
        <begin position="74"/>
        <end position="92"/>
    </location>
</feature>
<keyword evidence="1" id="KW-0472">Membrane</keyword>
<evidence type="ECO:0000256" key="1">
    <source>
        <dbReference type="SAM" id="Phobius"/>
    </source>
</evidence>
<keyword evidence="1" id="KW-0812">Transmembrane</keyword>
<feature type="transmembrane region" description="Helical" evidence="1">
    <location>
        <begin position="45"/>
        <end position="62"/>
    </location>
</feature>
<reference evidence="2 3" key="1">
    <citation type="journal article" date="2014" name="PLoS Genet.">
        <title>Phylogenetically driven sequencing of extremely halophilic archaea reveals strategies for static and dynamic osmo-response.</title>
        <authorList>
            <person name="Becker E.A."/>
            <person name="Seitzer P.M."/>
            <person name="Tritt A."/>
            <person name="Larsen D."/>
            <person name="Krusor M."/>
            <person name="Yao A.I."/>
            <person name="Wu D."/>
            <person name="Madern D."/>
            <person name="Eisen J.A."/>
            <person name="Darling A.E."/>
            <person name="Facciotti M.T."/>
        </authorList>
    </citation>
    <scope>NUCLEOTIDE SEQUENCE [LARGE SCALE GENOMIC DNA]</scope>
    <source>
        <strain evidence="3">ATCC 49778 / DSM 6131 / JCM 7785 / NBRC 101032 / NCIMB 13157 / TR-1</strain>
    </source>
</reference>
<gene>
    <name evidence="2" type="ORF">C444_08625</name>
</gene>